<feature type="binding site" evidence="9">
    <location>
        <position position="133"/>
    </location>
    <ligand>
        <name>FMN</name>
        <dbReference type="ChEBI" id="CHEBI:58210"/>
    </ligand>
</feature>
<keyword evidence="6 7" id="KW-0560">Oxidoreductase</keyword>
<dbReference type="EC" id="1.3.1.-" evidence="7"/>
<organism evidence="11 12">
    <name type="scientific">Blautia argi</name>
    <dbReference type="NCBI Taxonomy" id="1912897"/>
    <lineage>
        <taxon>Bacteria</taxon>
        <taxon>Bacillati</taxon>
        <taxon>Bacillota</taxon>
        <taxon>Clostridia</taxon>
        <taxon>Lachnospirales</taxon>
        <taxon>Lachnospiraceae</taxon>
        <taxon>Blautia</taxon>
    </lineage>
</organism>
<evidence type="ECO:0000256" key="6">
    <source>
        <dbReference type="ARBA" id="ARBA00023002"/>
    </source>
</evidence>
<dbReference type="PANTHER" id="PTHR45846">
    <property type="entry name" value="TRNA-DIHYDROURIDINE(47) SYNTHASE [NAD(P)(+)]-LIKE"/>
    <property type="match status" value="1"/>
</dbReference>
<dbReference type="InterPro" id="IPR013785">
    <property type="entry name" value="Aldolase_TIM"/>
</dbReference>
<evidence type="ECO:0000256" key="3">
    <source>
        <dbReference type="ARBA" id="ARBA00022643"/>
    </source>
</evidence>
<keyword evidence="4 7" id="KW-0819">tRNA processing</keyword>
<dbReference type="OrthoDB" id="9764501at2"/>
<keyword evidence="2 7" id="KW-0285">Flavoprotein</keyword>
<evidence type="ECO:0000259" key="10">
    <source>
        <dbReference type="Pfam" id="PF01207"/>
    </source>
</evidence>
<evidence type="ECO:0000256" key="9">
    <source>
        <dbReference type="PIRSR" id="PIRSR006621-2"/>
    </source>
</evidence>
<accession>A0A2Z4U9S2</accession>
<dbReference type="InterPro" id="IPR018517">
    <property type="entry name" value="tRNA_hU_synthase_CS"/>
</dbReference>
<dbReference type="SUPFAM" id="SSF51395">
    <property type="entry name" value="FMN-linked oxidoreductases"/>
    <property type="match status" value="1"/>
</dbReference>
<evidence type="ECO:0000256" key="4">
    <source>
        <dbReference type="ARBA" id="ARBA00022694"/>
    </source>
</evidence>
<dbReference type="GO" id="GO:0050660">
    <property type="term" value="F:flavin adenine dinucleotide binding"/>
    <property type="evidence" value="ECO:0007669"/>
    <property type="project" value="InterPro"/>
</dbReference>
<dbReference type="InterPro" id="IPR001269">
    <property type="entry name" value="DUS_fam"/>
</dbReference>
<dbReference type="CDD" id="cd02801">
    <property type="entry name" value="DUS_like_FMN"/>
    <property type="match status" value="1"/>
</dbReference>
<protein>
    <recommendedName>
        <fullName evidence="7">tRNA-dihydrouridine synthase</fullName>
        <ecNumber evidence="7">1.3.1.-</ecNumber>
    </recommendedName>
</protein>
<keyword evidence="9" id="KW-0547">Nucleotide-binding</keyword>
<dbReference type="Pfam" id="PF01207">
    <property type="entry name" value="Dus"/>
    <property type="match status" value="1"/>
</dbReference>
<dbReference type="Proteomes" id="UP000250003">
    <property type="component" value="Chromosome"/>
</dbReference>
<proteinExistence type="inferred from homology"/>
<dbReference type="PANTHER" id="PTHR45846:SF1">
    <property type="entry name" value="TRNA-DIHYDROURIDINE(47) SYNTHASE [NAD(P)(+)]-LIKE"/>
    <property type="match status" value="1"/>
</dbReference>
<dbReference type="Gene3D" id="3.20.20.70">
    <property type="entry name" value="Aldolase class I"/>
    <property type="match status" value="1"/>
</dbReference>
<dbReference type="GO" id="GO:0017150">
    <property type="term" value="F:tRNA dihydrouridine synthase activity"/>
    <property type="evidence" value="ECO:0007669"/>
    <property type="project" value="InterPro"/>
</dbReference>
<gene>
    <name evidence="11" type="ORF">DQQ01_04990</name>
</gene>
<reference evidence="12" key="1">
    <citation type="submission" date="2018-06" db="EMBL/GenBank/DDBJ databases">
        <title>Description of Blautia argi sp. nov., a new anaerobic isolated from dog feces.</title>
        <authorList>
            <person name="Chang Y.-H."/>
            <person name="Paek J."/>
            <person name="Shin Y."/>
        </authorList>
    </citation>
    <scope>NUCLEOTIDE SEQUENCE [LARGE SCALE GENOMIC DNA]</scope>
    <source>
        <strain evidence="12">KCTC 15426</strain>
    </source>
</reference>
<evidence type="ECO:0000256" key="7">
    <source>
        <dbReference type="PIRNR" id="PIRNR006621"/>
    </source>
</evidence>
<evidence type="ECO:0000256" key="5">
    <source>
        <dbReference type="ARBA" id="ARBA00022857"/>
    </source>
</evidence>
<dbReference type="GO" id="GO:0003723">
    <property type="term" value="F:RNA binding"/>
    <property type="evidence" value="ECO:0007669"/>
    <property type="project" value="TreeGrafter"/>
</dbReference>
<feature type="domain" description="DUS-like FMN-binding" evidence="10">
    <location>
        <begin position="5"/>
        <end position="260"/>
    </location>
</feature>
<dbReference type="KEGG" id="blau:DQQ01_04990"/>
<dbReference type="AlphaFoldDB" id="A0A2Z4U9S2"/>
<sequence length="317" mass="36791">MKYYFAPMEGITGYIYRSVHHEFFPGMEKYFTPFLSPGPKKALTDREIRDILPEHNRGMTVVPQILTNRSEDFTRTAHVLKDYGYQEVNLNLGCPSGTVTAKKKGAGFLEYTEELNVFLDGIFQNSCMEISVKTRIGKEDPEEFEQLLKIYNQYPIKELIIHPRVQTDYYRNTPNREVFAEAVENSKNPVCYNGDLFSLSDCRTFAQEFPKVDTCMLGRGLLVNPALVRELQTGEALEKQELRRFHDALCQAYGEVMSGDRNVLFKMKELWFYMGNLFEDNKKQMKKIKKAQRLSDYRDAVDELFAKCEFNAQGSFQ</sequence>
<dbReference type="RefSeq" id="WP_111918921.1">
    <property type="nucleotide sequence ID" value="NZ_CAUWHR010000001.1"/>
</dbReference>
<keyword evidence="5" id="KW-0521">NADP</keyword>
<feature type="binding site" evidence="9">
    <location>
        <begin position="218"/>
        <end position="219"/>
    </location>
    <ligand>
        <name>FMN</name>
        <dbReference type="ChEBI" id="CHEBI:58210"/>
    </ligand>
</feature>
<feature type="binding site" evidence="9">
    <location>
        <position position="64"/>
    </location>
    <ligand>
        <name>FMN</name>
        <dbReference type="ChEBI" id="CHEBI:58210"/>
    </ligand>
</feature>
<name>A0A2Z4U9S2_9FIRM</name>
<comment type="similarity">
    <text evidence="7">Belongs to the dus family.</text>
</comment>
<feature type="binding site" evidence="9">
    <location>
        <position position="162"/>
    </location>
    <ligand>
        <name>FMN</name>
        <dbReference type="ChEBI" id="CHEBI:58210"/>
    </ligand>
</feature>
<comment type="cofactor">
    <cofactor evidence="1 7 9">
        <name>FMN</name>
        <dbReference type="ChEBI" id="CHEBI:58210"/>
    </cofactor>
</comment>
<dbReference type="PIRSF" id="PIRSF006621">
    <property type="entry name" value="Dus"/>
    <property type="match status" value="1"/>
</dbReference>
<evidence type="ECO:0000256" key="1">
    <source>
        <dbReference type="ARBA" id="ARBA00001917"/>
    </source>
</evidence>
<feature type="active site" description="Proton donor" evidence="8">
    <location>
        <position position="94"/>
    </location>
</feature>
<evidence type="ECO:0000313" key="11">
    <source>
        <dbReference type="EMBL" id="AWY97614.1"/>
    </source>
</evidence>
<evidence type="ECO:0000256" key="2">
    <source>
        <dbReference type="ARBA" id="ARBA00022630"/>
    </source>
</evidence>
<evidence type="ECO:0000313" key="12">
    <source>
        <dbReference type="Proteomes" id="UP000250003"/>
    </source>
</evidence>
<dbReference type="PROSITE" id="PS01136">
    <property type="entry name" value="UPF0034"/>
    <property type="match status" value="1"/>
</dbReference>
<dbReference type="EMBL" id="CP030280">
    <property type="protein sequence ID" value="AWY97614.1"/>
    <property type="molecule type" value="Genomic_DNA"/>
</dbReference>
<dbReference type="InterPro" id="IPR035587">
    <property type="entry name" value="DUS-like_FMN-bd"/>
</dbReference>
<evidence type="ECO:0000256" key="8">
    <source>
        <dbReference type="PIRSR" id="PIRSR006621-1"/>
    </source>
</evidence>
<keyword evidence="12" id="KW-1185">Reference proteome</keyword>
<keyword evidence="3 7" id="KW-0288">FMN</keyword>
<comment type="function">
    <text evidence="7">Catalyzes the synthesis of 5,6-dihydrouridine (D), a modified base found in the D-loop of most tRNAs, via the reduction of the C5-C6 double bond in target uridines.</text>
</comment>